<keyword evidence="2 4" id="KW-0732">Signal</keyword>
<feature type="chain" id="PRO_5035441644" evidence="4">
    <location>
        <begin position="19"/>
        <end position="143"/>
    </location>
</feature>
<evidence type="ECO:0000256" key="3">
    <source>
        <dbReference type="PROSITE-ProRule" id="PRU00497"/>
    </source>
</evidence>
<dbReference type="PROSITE" id="PS51155">
    <property type="entry name" value="CHIT_BIND_RR_2"/>
    <property type="match status" value="1"/>
</dbReference>
<dbReference type="InterPro" id="IPR031311">
    <property type="entry name" value="CHIT_BIND_RR_consensus"/>
</dbReference>
<dbReference type="AlphaFoldDB" id="A0A8J9YJD5"/>
<dbReference type="PANTHER" id="PTHR12236">
    <property type="entry name" value="STRUCTURAL CONTITUENT OF CUTICLE"/>
    <property type="match status" value="1"/>
</dbReference>
<organism evidence="5 6">
    <name type="scientific">Brenthis ino</name>
    <name type="common">lesser marbled fritillary</name>
    <dbReference type="NCBI Taxonomy" id="405034"/>
    <lineage>
        <taxon>Eukaryota</taxon>
        <taxon>Metazoa</taxon>
        <taxon>Ecdysozoa</taxon>
        <taxon>Arthropoda</taxon>
        <taxon>Hexapoda</taxon>
        <taxon>Insecta</taxon>
        <taxon>Pterygota</taxon>
        <taxon>Neoptera</taxon>
        <taxon>Endopterygota</taxon>
        <taxon>Lepidoptera</taxon>
        <taxon>Glossata</taxon>
        <taxon>Ditrysia</taxon>
        <taxon>Papilionoidea</taxon>
        <taxon>Nymphalidae</taxon>
        <taxon>Heliconiinae</taxon>
        <taxon>Argynnini</taxon>
        <taxon>Brenthis</taxon>
    </lineage>
</organism>
<dbReference type="GO" id="GO:0042302">
    <property type="term" value="F:structural constituent of cuticle"/>
    <property type="evidence" value="ECO:0007669"/>
    <property type="project" value="UniProtKB-UniRule"/>
</dbReference>
<evidence type="ECO:0000313" key="6">
    <source>
        <dbReference type="Proteomes" id="UP000838878"/>
    </source>
</evidence>
<dbReference type="GO" id="GO:0031012">
    <property type="term" value="C:extracellular matrix"/>
    <property type="evidence" value="ECO:0007669"/>
    <property type="project" value="TreeGrafter"/>
</dbReference>
<feature type="signal peptide" evidence="4">
    <location>
        <begin position="1"/>
        <end position="18"/>
    </location>
</feature>
<name>A0A8J9YJD5_9NEOP</name>
<sequence length="143" mass="16071">MRGLQVCLLVAMCAAVKAGYIGYANYGGYTGYSSYPSYTSYGYDGYNGYKGGQESYYAYPKYAYDYSVKDPHTGDHKTQWETRDGDVVKGAYSLAEPDGTTRIVEYTADKHNGFNAVVKRIGHAYHPQVYKKIYNSPGYYGYH</sequence>
<dbReference type="PANTHER" id="PTHR12236:SF95">
    <property type="entry name" value="CUTICULAR PROTEIN 76BD, ISOFORM C-RELATED"/>
    <property type="match status" value="1"/>
</dbReference>
<evidence type="ECO:0000313" key="5">
    <source>
        <dbReference type="EMBL" id="CAH0728880.1"/>
    </source>
</evidence>
<protein>
    <submittedName>
        <fullName evidence="5">Uncharacterized protein</fullName>
    </submittedName>
</protein>
<evidence type="ECO:0000256" key="4">
    <source>
        <dbReference type="SAM" id="SignalP"/>
    </source>
</evidence>
<dbReference type="EMBL" id="OV170227">
    <property type="protein sequence ID" value="CAH0728880.1"/>
    <property type="molecule type" value="Genomic_DNA"/>
</dbReference>
<dbReference type="GO" id="GO:0005615">
    <property type="term" value="C:extracellular space"/>
    <property type="evidence" value="ECO:0007669"/>
    <property type="project" value="TreeGrafter"/>
</dbReference>
<dbReference type="PRINTS" id="PR00947">
    <property type="entry name" value="CUTICLE"/>
</dbReference>
<dbReference type="Proteomes" id="UP000838878">
    <property type="component" value="Chromosome 7"/>
</dbReference>
<dbReference type="InterPro" id="IPR051217">
    <property type="entry name" value="Insect_Cuticle_Struc_Prot"/>
</dbReference>
<feature type="non-terminal residue" evidence="5">
    <location>
        <position position="143"/>
    </location>
</feature>
<reference evidence="5" key="1">
    <citation type="submission" date="2021-12" db="EMBL/GenBank/DDBJ databases">
        <authorList>
            <person name="Martin H S."/>
        </authorList>
    </citation>
    <scope>NUCLEOTIDE SEQUENCE</scope>
</reference>
<proteinExistence type="predicted"/>
<gene>
    <name evidence="5" type="ORF">BINO364_LOCUS14050</name>
</gene>
<accession>A0A8J9YJD5</accession>
<dbReference type="OrthoDB" id="6382835at2759"/>
<evidence type="ECO:0000256" key="2">
    <source>
        <dbReference type="ARBA" id="ARBA00022729"/>
    </source>
</evidence>
<dbReference type="InterPro" id="IPR000618">
    <property type="entry name" value="Insect_cuticle"/>
</dbReference>
<keyword evidence="6" id="KW-1185">Reference proteome</keyword>
<evidence type="ECO:0000256" key="1">
    <source>
        <dbReference type="ARBA" id="ARBA00022460"/>
    </source>
</evidence>
<keyword evidence="1 3" id="KW-0193">Cuticle</keyword>
<dbReference type="PROSITE" id="PS00233">
    <property type="entry name" value="CHIT_BIND_RR_1"/>
    <property type="match status" value="1"/>
</dbReference>
<dbReference type="Pfam" id="PF00379">
    <property type="entry name" value="Chitin_bind_4"/>
    <property type="match status" value="1"/>
</dbReference>